<feature type="domain" description="Cadherin" evidence="14">
    <location>
        <begin position="820"/>
        <end position="917"/>
    </location>
</feature>
<dbReference type="GO" id="GO:0007156">
    <property type="term" value="P:homophilic cell adhesion via plasma membrane adhesion molecules"/>
    <property type="evidence" value="ECO:0007669"/>
    <property type="project" value="InterPro"/>
</dbReference>
<feature type="domain" description="Cadherin" evidence="14">
    <location>
        <begin position="1270"/>
        <end position="1372"/>
    </location>
</feature>
<keyword evidence="9 13" id="KW-1133">Transmembrane helix</keyword>
<dbReference type="CDD" id="cd11304">
    <property type="entry name" value="Cadherin_repeat"/>
    <property type="match status" value="13"/>
</dbReference>
<dbReference type="OrthoDB" id="6252479at2759"/>
<keyword evidence="8" id="KW-0130">Cell adhesion</keyword>
<dbReference type="FunFam" id="2.60.40.60:FF:000007">
    <property type="entry name" value="Protocadherin alpha 2"/>
    <property type="match status" value="1"/>
</dbReference>
<dbReference type="Pfam" id="PF08266">
    <property type="entry name" value="Cadherin_2"/>
    <property type="match status" value="2"/>
</dbReference>
<proteinExistence type="predicted"/>
<evidence type="ECO:0000256" key="3">
    <source>
        <dbReference type="ARBA" id="ARBA00022475"/>
    </source>
</evidence>
<keyword evidence="6" id="KW-0677">Repeat</keyword>
<dbReference type="Pfam" id="PF00028">
    <property type="entry name" value="Cadherin"/>
    <property type="match status" value="11"/>
</dbReference>
<reference evidence="16" key="1">
    <citation type="submission" date="2025-08" db="UniProtKB">
        <authorList>
            <consortium name="RefSeq"/>
        </authorList>
    </citation>
    <scope>IDENTIFICATION</scope>
</reference>
<dbReference type="FunFam" id="2.60.40.60:FF:000002">
    <property type="entry name" value="Protocadherin alpha 2"/>
    <property type="match status" value="2"/>
</dbReference>
<dbReference type="GO" id="GO:0005886">
    <property type="term" value="C:plasma membrane"/>
    <property type="evidence" value="ECO:0007669"/>
    <property type="project" value="UniProtKB-SubCell"/>
</dbReference>
<keyword evidence="5" id="KW-0732">Signal</keyword>
<feature type="transmembrane region" description="Helical" evidence="13">
    <location>
        <begin position="1712"/>
        <end position="1737"/>
    </location>
</feature>
<dbReference type="InterPro" id="IPR013164">
    <property type="entry name" value="Cadherin_N"/>
</dbReference>
<dbReference type="Proteomes" id="UP000504632">
    <property type="component" value="Chromosome 2"/>
</dbReference>
<feature type="domain" description="Cadherin" evidence="14">
    <location>
        <begin position="452"/>
        <end position="561"/>
    </location>
</feature>
<dbReference type="Gene3D" id="2.60.40.60">
    <property type="entry name" value="Cadherins"/>
    <property type="match status" value="13"/>
</dbReference>
<evidence type="ECO:0000256" key="9">
    <source>
        <dbReference type="ARBA" id="ARBA00022989"/>
    </source>
</evidence>
<dbReference type="PANTHER" id="PTHR24028:SF296">
    <property type="entry name" value="PROTOCADHERIN 1 GAMMA 11 PRECURSOR-RELATED"/>
    <property type="match status" value="1"/>
</dbReference>
<feature type="domain" description="Cadherin" evidence="14">
    <location>
        <begin position="1602"/>
        <end position="1699"/>
    </location>
</feature>
<evidence type="ECO:0000256" key="12">
    <source>
        <dbReference type="PROSITE-ProRule" id="PRU00043"/>
    </source>
</evidence>
<dbReference type="RefSeq" id="XP_030621297.1">
    <property type="nucleotide sequence ID" value="XM_030765437.1"/>
</dbReference>
<dbReference type="PROSITE" id="PS50268">
    <property type="entry name" value="CADHERIN_2"/>
    <property type="match status" value="13"/>
</dbReference>
<feature type="domain" description="Cadherin" evidence="14">
    <location>
        <begin position="1161"/>
        <end position="1269"/>
    </location>
</feature>
<evidence type="ECO:0000256" key="7">
    <source>
        <dbReference type="ARBA" id="ARBA00022837"/>
    </source>
</evidence>
<feature type="domain" description="Cadherin" evidence="14">
    <location>
        <begin position="25"/>
        <end position="132"/>
    </location>
</feature>
<feature type="domain" description="Cadherin" evidence="14">
    <location>
        <begin position="1373"/>
        <end position="1477"/>
    </location>
</feature>
<keyword evidence="3" id="KW-1003">Cell membrane</keyword>
<dbReference type="InterPro" id="IPR015919">
    <property type="entry name" value="Cadherin-like_sf"/>
</dbReference>
<protein>
    <submittedName>
        <fullName evidence="16">Protocadherin Fat 4-like</fullName>
    </submittedName>
</protein>
<dbReference type="InterPro" id="IPR020894">
    <property type="entry name" value="Cadherin_CS"/>
</dbReference>
<feature type="domain" description="Cadherin" evidence="14">
    <location>
        <begin position="355"/>
        <end position="451"/>
    </location>
</feature>
<dbReference type="PROSITE" id="PS00232">
    <property type="entry name" value="CADHERIN_1"/>
    <property type="match status" value="6"/>
</dbReference>
<evidence type="ECO:0000259" key="14">
    <source>
        <dbReference type="PROSITE" id="PS50268"/>
    </source>
</evidence>
<evidence type="ECO:0000313" key="16">
    <source>
        <dbReference type="RefSeq" id="XP_030621297.1"/>
    </source>
</evidence>
<accession>A0A6J2UPU9</accession>
<organism evidence="15 16">
    <name type="scientific">Chanos chanos</name>
    <name type="common">Milkfish</name>
    <name type="synonym">Mugil chanos</name>
    <dbReference type="NCBI Taxonomy" id="29144"/>
    <lineage>
        <taxon>Eukaryota</taxon>
        <taxon>Metazoa</taxon>
        <taxon>Chordata</taxon>
        <taxon>Craniata</taxon>
        <taxon>Vertebrata</taxon>
        <taxon>Euteleostomi</taxon>
        <taxon>Actinopterygii</taxon>
        <taxon>Neopterygii</taxon>
        <taxon>Teleostei</taxon>
        <taxon>Ostariophysi</taxon>
        <taxon>Gonorynchiformes</taxon>
        <taxon>Chanidae</taxon>
        <taxon>Chanos</taxon>
    </lineage>
</organism>
<evidence type="ECO:0000313" key="15">
    <source>
        <dbReference type="Proteomes" id="UP000504632"/>
    </source>
</evidence>
<dbReference type="PANTHER" id="PTHR24028">
    <property type="entry name" value="CADHERIN-87A"/>
    <property type="match status" value="1"/>
</dbReference>
<dbReference type="FunFam" id="2.60.40.60:FF:000018">
    <property type="entry name" value="Protocadherin gamma c3"/>
    <property type="match status" value="1"/>
</dbReference>
<evidence type="ECO:0000256" key="10">
    <source>
        <dbReference type="ARBA" id="ARBA00023136"/>
    </source>
</evidence>
<evidence type="ECO:0000256" key="13">
    <source>
        <dbReference type="SAM" id="Phobius"/>
    </source>
</evidence>
<dbReference type="GO" id="GO:0005509">
    <property type="term" value="F:calcium ion binding"/>
    <property type="evidence" value="ECO:0007669"/>
    <property type="project" value="UniProtKB-UniRule"/>
</dbReference>
<keyword evidence="10 13" id="KW-0472">Membrane</keyword>
<evidence type="ECO:0000256" key="6">
    <source>
        <dbReference type="ARBA" id="ARBA00022737"/>
    </source>
</evidence>
<feature type="transmembrane region" description="Helical" evidence="13">
    <location>
        <begin position="688"/>
        <end position="710"/>
    </location>
</feature>
<dbReference type="FunFam" id="2.60.40.60:FF:000129">
    <property type="entry name" value="protocadherin alpha-C2 isoform X1"/>
    <property type="match status" value="2"/>
</dbReference>
<evidence type="ECO:0000256" key="2">
    <source>
        <dbReference type="ARBA" id="ARBA00004251"/>
    </source>
</evidence>
<dbReference type="GeneID" id="115804948"/>
<gene>
    <name evidence="16" type="primary">LOC115804948</name>
</gene>
<comment type="function">
    <text evidence="1">Potential calcium-dependent cell-adhesion protein. May be involved in the establishment and maintenance of specific neuronal connections in the brain.</text>
</comment>
<feature type="domain" description="Cadherin" evidence="14">
    <location>
        <begin position="133"/>
        <end position="241"/>
    </location>
</feature>
<evidence type="ECO:0000256" key="8">
    <source>
        <dbReference type="ARBA" id="ARBA00022889"/>
    </source>
</evidence>
<comment type="subcellular location">
    <subcellularLocation>
        <location evidence="2">Cell membrane</location>
        <topology evidence="2">Single-pass type I membrane protein</topology>
    </subcellularLocation>
</comment>
<keyword evidence="7 12" id="KW-0106">Calcium</keyword>
<dbReference type="FunFam" id="2.60.40.60:FF:000004">
    <property type="entry name" value="Protocadherin 1 gamma 2"/>
    <property type="match status" value="3"/>
</dbReference>
<evidence type="ECO:0000256" key="4">
    <source>
        <dbReference type="ARBA" id="ARBA00022692"/>
    </source>
</evidence>
<feature type="domain" description="Cadherin" evidence="14">
    <location>
        <begin position="1478"/>
        <end position="1587"/>
    </location>
</feature>
<dbReference type="Pfam" id="PF16492">
    <property type="entry name" value="Cadherin_C_2"/>
    <property type="match status" value="3"/>
</dbReference>
<keyword evidence="4 13" id="KW-0812">Transmembrane</keyword>
<dbReference type="InterPro" id="IPR032455">
    <property type="entry name" value="Cadherin_C"/>
</dbReference>
<feature type="transmembrane region" description="Helical" evidence="13">
    <location>
        <begin position="930"/>
        <end position="955"/>
    </location>
</feature>
<sequence length="1830" mass="201291">MKQVGFWIAGLQPFFYLCIVIVSAASGDISYSLPEEMNRGYVIGKIAQDLGLDVNQLSHRKARIDVEGNSKRYCDINVGTGELTVAERIDREGLCRERTSCRLSCELVLEYPLELHHITLQIEDINDNSPVFPKDVIHLEISENADKGAKFRVNEAHDMDIGQNAVQSYILQKNDNFVLSVNTKIGGGRYIELVLDKELDREQQQELSIILTAIDGGTPKRSGIVTIHVTVLDANDNAPVFSQDVYKVRLPENSPIDTVVVTVNATDADEGPNGEVTYEFSRISETAKDLFVLDHLSGEVKIKGPIDFEEEAKYELLVEGKDGAGLSSDSKVIIDITDVNDNAPGIYVRSLNSFIPENASPGTEVGIINVQDRDSVSNGQVRCSIQQNVPFRLVPSIKNYYSLVTTAELDRELVSDYNITITATDEGAPPLSSFKNIRLSVADVNDNPPAFEKPFYSAHVTENNKPGFSIGSVMATDPDQRQNGTVIYSLLPGEVRGHPVSAVLSINGDTGVIHAVRSFDYEQFKSFKVLILARDNGSPPLSSNVTLTVFITDENDNSPQILYPSPERNSFYMTEMVPKAAQRGSLVSKVIAVDADSGQNAWLSYRIVKATDPGLFNIGIHSGEIRTQRDISESDNMKQNLVVSVRDNGQPSLTASCAMFLLISDNLAEVPELKDMSYNDSGHKITSYLIIALVSVSTLFITFIIIILAVKVCSRRKPRLLFDGAVGIPSSYLPPNYAEAEGAGTLRSTYNFDAYLTTGSRTSDFKFVRSYNDCTLSADLSVKKTPSADKCLDGLLDISDDSEQVLYPVQTSGSLGAEVVPRSADVGYLVTKVVAVDVDSGQNAWLSYRLLKATDMALFEVGLQNGEIRTVRQVTDKDAVKQRLTVVVEDSGQPARSATVGVIVCLADGFPELLSEFTEFEHGKDYNDNLTFYLILALVVFSFLFISCLVVIISVKIYKWRQSRTYYQSSLPIIPYYPPRYADAGSTGTLQHVYNYEVYKTTDSRKSDTQYLRPMCQSLLGVDVTATDTLQKDIHSSDSTVATLVLFIYFICPVHAQVRYSIPEEMVPGSLIGDISKDLGLSIERIRYGQARIVTEDTSERVQFQPDKGILLVRKRIDREELCGQTLPCSFSFEIVLQNPMELFSITVEIIDINDNSPAFPSKEITLDISESAALGAQFVLGGAVDPDVGVNTLQSYSLKPSTHFSLKEQIHADGSKYAEMILQRPLDREQQAEMLLTLTAADGGSPQRTGTVSIRIIVQDANDNAPIFTQAVYKASVVENAPKGTLITTVLANDEDEGSFGYITYHFDQISHINVFSLNQDNGEIRVLGDLDYEKTKQYHIGVIAKDKGSLSNSCKVIIEVIDMNDNAPMIGLTSFSNNIPESSPLGTTVAIVHVKDSDSGKNGQINCSIDPSLPFKIRSSLANYYTLETDGILDREIVSEYNITVVAADQGVPSLRKNKTLTIKIADVNDNEPLFDKSIYFAAVGENNAPGLSVTSVHASDADSDQNARISYFLEDTQISGERLSSLLSVNSETGVVYAMRSFDYEKIKCLQFSVKALDGGTPSLSASATLRVQILDQNDNTPQVLYPVQTGSSLVAEIVPRSADVGYLVTKVVAVDVDSGQNAWLSYKLLKAADRALFEVGLQNGELRTVRQVTDKDAVKQRLTVVVMDNGQPSRSATVNVNVVVADSFPEILSEFNEFTRDKDFNDDLTFYLVLALAVISLLFISCIVVIISVKIYRWRQSRMYYQSSLPIIPYYPPRYADTGGSGTLQHMYNYEVCGTIDSKMGDMKSLKPMSKSLVSVDAVGITTLLHAQKEATPTERDSTLVS</sequence>
<dbReference type="InterPro" id="IPR002126">
    <property type="entry name" value="Cadherin-like_dom"/>
</dbReference>
<dbReference type="FunFam" id="2.60.40.60:FF:000001">
    <property type="entry name" value="Protocadherin alpha 2"/>
    <property type="match status" value="2"/>
</dbReference>
<dbReference type="PRINTS" id="PR00205">
    <property type="entry name" value="CADHERIN"/>
</dbReference>
<keyword evidence="15" id="KW-1185">Reference proteome</keyword>
<dbReference type="SUPFAM" id="SSF49313">
    <property type="entry name" value="Cadherin-like"/>
    <property type="match status" value="12"/>
</dbReference>
<evidence type="ECO:0000256" key="11">
    <source>
        <dbReference type="ARBA" id="ARBA00023180"/>
    </source>
</evidence>
<dbReference type="InterPro" id="IPR050174">
    <property type="entry name" value="Protocadherin/Cadherin-CA"/>
</dbReference>
<dbReference type="SMART" id="SM00112">
    <property type="entry name" value="CA"/>
    <property type="match status" value="13"/>
</dbReference>
<feature type="domain" description="Cadherin" evidence="14">
    <location>
        <begin position="1054"/>
        <end position="1160"/>
    </location>
</feature>
<keyword evidence="11" id="KW-0325">Glycoprotein</keyword>
<feature type="domain" description="Cadherin" evidence="14">
    <location>
        <begin position="242"/>
        <end position="346"/>
    </location>
</feature>
<name>A0A6J2UPU9_CHACN</name>
<dbReference type="FunFam" id="2.60.40.60:FF:000006">
    <property type="entry name" value="Protocadherin alpha 2"/>
    <property type="match status" value="2"/>
</dbReference>
<evidence type="ECO:0000256" key="5">
    <source>
        <dbReference type="ARBA" id="ARBA00022729"/>
    </source>
</evidence>
<feature type="domain" description="Cadherin" evidence="14">
    <location>
        <begin position="577"/>
        <end position="673"/>
    </location>
</feature>
<evidence type="ECO:0000256" key="1">
    <source>
        <dbReference type="ARBA" id="ARBA00003436"/>
    </source>
</evidence>
<dbReference type="InParanoid" id="A0A6J2UPU9"/>
<dbReference type="GO" id="GO:0009653">
    <property type="term" value="P:anatomical structure morphogenesis"/>
    <property type="evidence" value="ECO:0007669"/>
    <property type="project" value="UniProtKB-ARBA"/>
</dbReference>